<evidence type="ECO:0000313" key="6">
    <source>
        <dbReference type="Proteomes" id="UP000308349"/>
    </source>
</evidence>
<reference evidence="5 6" key="1">
    <citation type="submission" date="2019-05" db="EMBL/GenBank/DDBJ databases">
        <title>Genomes sequences of two Nocardia cyriacigeorgica environmental isolates, type strains Nocardia asteroides ATCC 19247 and Nocardia cyriacigeorgica DSM 44484.</title>
        <authorList>
            <person name="Vautrin F."/>
            <person name="Bergeron E."/>
            <person name="Dubost A."/>
            <person name="Abrouk D."/>
            <person name="Rodriguez Nava V."/>
            <person name="Pujic P."/>
        </authorList>
    </citation>
    <scope>NUCLEOTIDE SEQUENCE [LARGE SCALE GENOMIC DNA]</scope>
    <source>
        <strain evidence="5 6">EML 1456</strain>
    </source>
</reference>
<dbReference type="Gene3D" id="2.40.50.140">
    <property type="entry name" value="Nucleic acid-binding proteins"/>
    <property type="match status" value="1"/>
</dbReference>
<accession>A0A5R8PAM8</accession>
<dbReference type="NCBIfam" id="NF005851">
    <property type="entry name" value="PRK07772.1"/>
    <property type="match status" value="1"/>
</dbReference>
<comment type="caution">
    <text evidence="2">Lacks conserved residue(s) required for the propagation of feature annotation.</text>
</comment>
<dbReference type="SUPFAM" id="SSF50249">
    <property type="entry name" value="Nucleic acid-binding proteins"/>
    <property type="match status" value="1"/>
</dbReference>
<protein>
    <recommendedName>
        <fullName evidence="2 3">Single-stranded DNA-binding protein</fullName>
        <shortName evidence="2">SSB</shortName>
    </recommendedName>
</protein>
<dbReference type="PANTHER" id="PTHR10302:SF27">
    <property type="entry name" value="SINGLE-STRANDED DNA-BINDING PROTEIN"/>
    <property type="match status" value="1"/>
</dbReference>
<dbReference type="InterPro" id="IPR011344">
    <property type="entry name" value="ssDNA-bd"/>
</dbReference>
<dbReference type="OrthoDB" id="9809878at2"/>
<sequence length="162" mass="17326">MSADTTLTIIGNLTAAPELRFTPQGAAVANFTVASTPRRFDRQAGEWTDGDALFIPCTVWRDAAENLAESNLPRGARVIVTGRLKQRTYETKDGQKRTVVELHVDEVGPSTRWATAKVTRINRKADTGPRPAVADDPWGNAGSSEPVFAGAAAGGFADEAPF</sequence>
<evidence type="ECO:0000256" key="1">
    <source>
        <dbReference type="ARBA" id="ARBA00023125"/>
    </source>
</evidence>
<dbReference type="InterPro" id="IPR000424">
    <property type="entry name" value="Primosome_PriB/ssb"/>
</dbReference>
<dbReference type="CDD" id="cd04496">
    <property type="entry name" value="SSB_OBF"/>
    <property type="match status" value="1"/>
</dbReference>
<organism evidence="5 6">
    <name type="scientific">Nocardia cyriacigeorgica</name>
    <dbReference type="NCBI Taxonomy" id="135487"/>
    <lineage>
        <taxon>Bacteria</taxon>
        <taxon>Bacillati</taxon>
        <taxon>Actinomycetota</taxon>
        <taxon>Actinomycetes</taxon>
        <taxon>Mycobacteriales</taxon>
        <taxon>Nocardiaceae</taxon>
        <taxon>Nocardia</taxon>
    </lineage>
</organism>
<evidence type="ECO:0000256" key="4">
    <source>
        <dbReference type="SAM" id="MobiDB-lite"/>
    </source>
</evidence>
<proteinExistence type="inferred from homology"/>
<feature type="region of interest" description="Disordered" evidence="4">
    <location>
        <begin position="124"/>
        <end position="146"/>
    </location>
</feature>
<dbReference type="InterPro" id="IPR012340">
    <property type="entry name" value="NA-bd_OB-fold"/>
</dbReference>
<dbReference type="GO" id="GO:0009295">
    <property type="term" value="C:nucleoid"/>
    <property type="evidence" value="ECO:0007669"/>
    <property type="project" value="TreeGrafter"/>
</dbReference>
<dbReference type="Pfam" id="PF00436">
    <property type="entry name" value="SSB"/>
    <property type="match status" value="1"/>
</dbReference>
<dbReference type="RefSeq" id="WP_138457577.1">
    <property type="nucleotide sequence ID" value="NZ_VBUU01000023.1"/>
</dbReference>
<name>A0A5R8PAM8_9NOCA</name>
<dbReference type="NCBIfam" id="TIGR00621">
    <property type="entry name" value="ssb"/>
    <property type="match status" value="1"/>
</dbReference>
<comment type="subunit">
    <text evidence="2">Homotetramer.</text>
</comment>
<dbReference type="PROSITE" id="PS50935">
    <property type="entry name" value="SSB"/>
    <property type="match status" value="1"/>
</dbReference>
<dbReference type="GO" id="GO:0003697">
    <property type="term" value="F:single-stranded DNA binding"/>
    <property type="evidence" value="ECO:0007669"/>
    <property type="project" value="UniProtKB-UniRule"/>
</dbReference>
<dbReference type="EMBL" id="VBUU01000023">
    <property type="protein sequence ID" value="TLG04255.1"/>
    <property type="molecule type" value="Genomic_DNA"/>
</dbReference>
<evidence type="ECO:0000313" key="5">
    <source>
        <dbReference type="EMBL" id="TLG04255.1"/>
    </source>
</evidence>
<dbReference type="GO" id="GO:0006260">
    <property type="term" value="P:DNA replication"/>
    <property type="evidence" value="ECO:0007669"/>
    <property type="project" value="InterPro"/>
</dbReference>
<evidence type="ECO:0000256" key="3">
    <source>
        <dbReference type="RuleBase" id="RU000524"/>
    </source>
</evidence>
<comment type="caution">
    <text evidence="5">The sequence shown here is derived from an EMBL/GenBank/DDBJ whole genome shotgun (WGS) entry which is preliminary data.</text>
</comment>
<dbReference type="HAMAP" id="MF_00984">
    <property type="entry name" value="SSB"/>
    <property type="match status" value="1"/>
</dbReference>
<gene>
    <name evidence="5" type="ORF">FEK35_20720</name>
</gene>
<evidence type="ECO:0000256" key="2">
    <source>
        <dbReference type="HAMAP-Rule" id="MF_00984"/>
    </source>
</evidence>
<keyword evidence="1 2" id="KW-0238">DNA-binding</keyword>
<dbReference type="Proteomes" id="UP000308349">
    <property type="component" value="Unassembled WGS sequence"/>
</dbReference>
<dbReference type="AlphaFoldDB" id="A0A5R8PAM8"/>
<dbReference type="PANTHER" id="PTHR10302">
    <property type="entry name" value="SINGLE-STRANDED DNA-BINDING PROTEIN"/>
    <property type="match status" value="1"/>
</dbReference>